<dbReference type="CDD" id="cd02440">
    <property type="entry name" value="AdoMet_MTases"/>
    <property type="match status" value="1"/>
</dbReference>
<dbReference type="GO" id="GO:0008757">
    <property type="term" value="F:S-adenosylmethionine-dependent methyltransferase activity"/>
    <property type="evidence" value="ECO:0007669"/>
    <property type="project" value="InterPro"/>
</dbReference>
<feature type="domain" description="Methyltransferase type 11" evidence="1">
    <location>
        <begin position="132"/>
        <end position="224"/>
    </location>
</feature>
<dbReference type="InterPro" id="IPR013216">
    <property type="entry name" value="Methyltransf_11"/>
</dbReference>
<dbReference type="GO" id="GO:0032259">
    <property type="term" value="P:methylation"/>
    <property type="evidence" value="ECO:0007669"/>
    <property type="project" value="UniProtKB-KW"/>
</dbReference>
<dbReference type="SUPFAM" id="SSF53335">
    <property type="entry name" value="S-adenosyl-L-methionine-dependent methyltransferases"/>
    <property type="match status" value="1"/>
</dbReference>
<sequence>MTMVNAGTAAPDSQVVLVRAKTGAEQGFSASAQLLWRRDAGRVEIAHPFTEDTIADSVMVSSLSELVELGVLHGQDQFEDAAVQMIRSSADGDDAAWRAYYSNSVDELADGSSPFSPVHLRARSLIVGDDVLEVGCCFGFFALACARDGHSVRACDISPGAIDLLTRASASLELPVDAAVADARALPYPDNHVDTVTLIHLLEHLDDEDTTTAINEALRVARQRVVIAVPFEEEPTEHFGHLLQLTEVDLRRWAGKVDHGGADIFTDHGGWLVLTPRQ</sequence>
<name>A0A857KHW8_9ACTN</name>
<dbReference type="InterPro" id="IPR029063">
    <property type="entry name" value="SAM-dependent_MTases_sf"/>
</dbReference>
<dbReference type="RefSeq" id="WP_005188822.1">
    <property type="nucleotide sequence ID" value="NZ_CP045804.1"/>
</dbReference>
<reference evidence="2" key="1">
    <citation type="journal article" date="2021" name="Nat. Microbiol.">
        <title>Cocultivation of an ultrasmall environmental parasitic bacterium with lytic ability against bacteria associated with wastewater foams.</title>
        <authorList>
            <person name="Batinovic S."/>
            <person name="Rose J.J.A."/>
            <person name="Ratcliffe J."/>
            <person name="Seviour R.J."/>
            <person name="Petrovski S."/>
        </authorList>
    </citation>
    <scope>NUCLEOTIDE SEQUENCE</scope>
    <source>
        <strain evidence="2">CON44</strain>
    </source>
</reference>
<dbReference type="AlphaFoldDB" id="A0A857KHW8"/>
<organism evidence="2">
    <name type="scientific">Gordonia amarae</name>
    <dbReference type="NCBI Taxonomy" id="36821"/>
    <lineage>
        <taxon>Bacteria</taxon>
        <taxon>Bacillati</taxon>
        <taxon>Actinomycetota</taxon>
        <taxon>Actinomycetes</taxon>
        <taxon>Mycobacteriales</taxon>
        <taxon>Gordoniaceae</taxon>
        <taxon>Gordonia</taxon>
    </lineage>
</organism>
<accession>A0A857KHW8</accession>
<evidence type="ECO:0000259" key="1">
    <source>
        <dbReference type="Pfam" id="PF08241"/>
    </source>
</evidence>
<protein>
    <submittedName>
        <fullName evidence="2">Methyltransferase domain-containing protein</fullName>
    </submittedName>
</protein>
<proteinExistence type="predicted"/>
<keyword evidence="2" id="KW-0808">Transferase</keyword>
<dbReference type="NCBIfam" id="NF041255">
    <property type="entry name" value="mycofact_MftM"/>
    <property type="match status" value="1"/>
</dbReference>
<keyword evidence="2" id="KW-0489">Methyltransferase</keyword>
<dbReference type="EMBL" id="CP045810">
    <property type="protein sequence ID" value="QHN39232.1"/>
    <property type="molecule type" value="Genomic_DNA"/>
</dbReference>
<dbReference type="Gene3D" id="3.40.50.150">
    <property type="entry name" value="Vaccinia Virus protein VP39"/>
    <property type="match status" value="1"/>
</dbReference>
<evidence type="ECO:0000313" key="2">
    <source>
        <dbReference type="EMBL" id="QHN39232.1"/>
    </source>
</evidence>
<gene>
    <name evidence="2" type="ORF">GII30_08700</name>
</gene>
<dbReference type="Pfam" id="PF08241">
    <property type="entry name" value="Methyltransf_11"/>
    <property type="match status" value="1"/>
</dbReference>